<evidence type="ECO:0000256" key="1">
    <source>
        <dbReference type="ARBA" id="ARBA00012528"/>
    </source>
</evidence>
<keyword evidence="5" id="KW-0548">Nucleotidyltransferase</keyword>
<feature type="transmembrane region" description="Helical" evidence="3">
    <location>
        <begin position="126"/>
        <end position="142"/>
    </location>
</feature>
<feature type="domain" description="GGDEF" evidence="4">
    <location>
        <begin position="213"/>
        <end position="345"/>
    </location>
</feature>
<dbReference type="InterPro" id="IPR029787">
    <property type="entry name" value="Nucleotide_cyclase"/>
</dbReference>
<dbReference type="NCBIfam" id="TIGR00254">
    <property type="entry name" value="GGDEF"/>
    <property type="match status" value="1"/>
</dbReference>
<feature type="transmembrane region" description="Helical" evidence="3">
    <location>
        <begin position="148"/>
        <end position="167"/>
    </location>
</feature>
<gene>
    <name evidence="5" type="ORF">PSH67_06680</name>
</gene>
<dbReference type="InterPro" id="IPR007894">
    <property type="entry name" value="MASE2"/>
</dbReference>
<dbReference type="Pfam" id="PF00990">
    <property type="entry name" value="GGDEF"/>
    <property type="match status" value="1"/>
</dbReference>
<dbReference type="PROSITE" id="PS50887">
    <property type="entry name" value="GGDEF"/>
    <property type="match status" value="1"/>
</dbReference>
<evidence type="ECO:0000259" key="4">
    <source>
        <dbReference type="PROSITE" id="PS50887"/>
    </source>
</evidence>
<dbReference type="Pfam" id="PF05230">
    <property type="entry name" value="MASE2"/>
    <property type="match status" value="1"/>
</dbReference>
<name>A0ABY9FYE1_9PSED</name>
<keyword evidence="6" id="KW-1185">Reference proteome</keyword>
<feature type="transmembrane region" description="Helical" evidence="3">
    <location>
        <begin position="18"/>
        <end position="37"/>
    </location>
</feature>
<dbReference type="InterPro" id="IPR050469">
    <property type="entry name" value="Diguanylate_Cyclase"/>
</dbReference>
<keyword evidence="3" id="KW-1133">Transmembrane helix</keyword>
<reference evidence="5 6" key="1">
    <citation type="submission" date="2023-02" db="EMBL/GenBank/DDBJ databases">
        <title>Evolution of Hrp T3SS in non-pathogenic Pseudomonas fluorescens.</title>
        <authorList>
            <person name="Liao K."/>
            <person name="Wei H."/>
            <person name="Gu Y."/>
        </authorList>
    </citation>
    <scope>NUCLEOTIDE SEQUENCE [LARGE SCALE GENOMIC DNA]</scope>
    <source>
        <strain evidence="5 6">FP2043</strain>
    </source>
</reference>
<evidence type="ECO:0000256" key="2">
    <source>
        <dbReference type="ARBA" id="ARBA00034247"/>
    </source>
</evidence>
<organism evidence="5 6">
    <name type="scientific">Pseudomonas lurida</name>
    <dbReference type="NCBI Taxonomy" id="244566"/>
    <lineage>
        <taxon>Bacteria</taxon>
        <taxon>Pseudomonadati</taxon>
        <taxon>Pseudomonadota</taxon>
        <taxon>Gammaproteobacteria</taxon>
        <taxon>Pseudomonadales</taxon>
        <taxon>Pseudomonadaceae</taxon>
        <taxon>Pseudomonas</taxon>
    </lineage>
</organism>
<keyword evidence="3" id="KW-0812">Transmembrane</keyword>
<dbReference type="PANTHER" id="PTHR45138:SF9">
    <property type="entry name" value="DIGUANYLATE CYCLASE DGCM-RELATED"/>
    <property type="match status" value="1"/>
</dbReference>
<dbReference type="InterPro" id="IPR043128">
    <property type="entry name" value="Rev_trsase/Diguanyl_cyclase"/>
</dbReference>
<dbReference type="PANTHER" id="PTHR45138">
    <property type="entry name" value="REGULATORY COMPONENTS OF SENSORY TRANSDUCTION SYSTEM"/>
    <property type="match status" value="1"/>
</dbReference>
<accession>A0ABY9FYE1</accession>
<proteinExistence type="predicted"/>
<dbReference type="EC" id="2.7.7.65" evidence="1"/>
<evidence type="ECO:0000313" key="5">
    <source>
        <dbReference type="EMBL" id="WLH08338.1"/>
    </source>
</evidence>
<dbReference type="CDD" id="cd01949">
    <property type="entry name" value="GGDEF"/>
    <property type="match status" value="1"/>
</dbReference>
<dbReference type="RefSeq" id="WP_305389983.1">
    <property type="nucleotide sequence ID" value="NZ_CP117450.1"/>
</dbReference>
<comment type="catalytic activity">
    <reaction evidence="2">
        <text>2 GTP = 3',3'-c-di-GMP + 2 diphosphate</text>
        <dbReference type="Rhea" id="RHEA:24898"/>
        <dbReference type="ChEBI" id="CHEBI:33019"/>
        <dbReference type="ChEBI" id="CHEBI:37565"/>
        <dbReference type="ChEBI" id="CHEBI:58805"/>
        <dbReference type="EC" id="2.7.7.65"/>
    </reaction>
</comment>
<dbReference type="GO" id="GO:0052621">
    <property type="term" value="F:diguanylate cyclase activity"/>
    <property type="evidence" value="ECO:0007669"/>
    <property type="project" value="UniProtKB-EC"/>
</dbReference>
<keyword evidence="3" id="KW-0472">Membrane</keyword>
<dbReference type="Proteomes" id="UP001236748">
    <property type="component" value="Chromosome"/>
</dbReference>
<protein>
    <recommendedName>
        <fullName evidence="1">diguanylate cyclase</fullName>
        <ecNumber evidence="1">2.7.7.65</ecNumber>
    </recommendedName>
</protein>
<evidence type="ECO:0000256" key="3">
    <source>
        <dbReference type="SAM" id="Phobius"/>
    </source>
</evidence>
<sequence length="345" mass="38198">MYSKEEFVEGCAFVNRMYVPRIVGTCLCGAVIVSTNYSNMSPLLLALLAFNSLIWAHAARRIALSSAQPFKMEKLNFLFDSLFCGFWIALIQFRPLPSVVIFSMVAMNNIAVGGPKFFVHGLLYKLLGAFAVLIFFGVSYGGNSESDILVCLPVLIVYPLILGLAFYKISSELKQSKHMLRELSNVDALTGLLNRRYWNELVSASMSRHDLISESVLVILDVDRFKCVNDIYGHSSGDKVLCILGDILSSRFRGGDLICRYGGDEFCILITKVSIQEVSSRMLQICDAFADRVSCVFPEAKATLSVGVALWNPSVVNVECWLSLADDNLYKAKNSGRNKIVCGDV</sequence>
<dbReference type="Gene3D" id="3.30.70.270">
    <property type="match status" value="1"/>
</dbReference>
<dbReference type="SUPFAM" id="SSF55073">
    <property type="entry name" value="Nucleotide cyclase"/>
    <property type="match status" value="1"/>
</dbReference>
<keyword evidence="5" id="KW-0808">Transferase</keyword>
<dbReference type="EMBL" id="CP117450">
    <property type="protein sequence ID" value="WLH08338.1"/>
    <property type="molecule type" value="Genomic_DNA"/>
</dbReference>
<evidence type="ECO:0000313" key="6">
    <source>
        <dbReference type="Proteomes" id="UP001236748"/>
    </source>
</evidence>
<dbReference type="InterPro" id="IPR000160">
    <property type="entry name" value="GGDEF_dom"/>
</dbReference>
<dbReference type="SMART" id="SM00267">
    <property type="entry name" value="GGDEF"/>
    <property type="match status" value="1"/>
</dbReference>